<evidence type="ECO:0000256" key="1">
    <source>
        <dbReference type="ARBA" id="ARBA00022448"/>
    </source>
</evidence>
<evidence type="ECO:0000313" key="8">
    <source>
        <dbReference type="EMBL" id="SAK79866.1"/>
    </source>
</evidence>
<dbReference type="STRING" id="1777144.AWB83_04191"/>
<dbReference type="OrthoDB" id="164224at2"/>
<reference evidence="8" key="1">
    <citation type="submission" date="2016-01" db="EMBL/GenBank/DDBJ databases">
        <authorList>
            <person name="Peeters C."/>
        </authorList>
    </citation>
    <scope>NUCLEOTIDE SEQUENCE [LARGE SCALE GENOMIC DNA]</scope>
    <source>
        <strain evidence="8">LMG 29326</strain>
    </source>
</reference>
<evidence type="ECO:0000256" key="5">
    <source>
        <dbReference type="ARBA" id="ARBA00023014"/>
    </source>
</evidence>
<evidence type="ECO:0000256" key="6">
    <source>
        <dbReference type="RuleBase" id="RU368020"/>
    </source>
</evidence>
<dbReference type="PANTHER" id="PTHR36923">
    <property type="entry name" value="FERREDOXIN"/>
    <property type="match status" value="1"/>
</dbReference>
<dbReference type="EMBL" id="FCOB02000020">
    <property type="protein sequence ID" value="SAK79866.1"/>
    <property type="molecule type" value="Genomic_DNA"/>
</dbReference>
<dbReference type="PRINTS" id="PR00352">
    <property type="entry name" value="3FE4SFRDOXIN"/>
</dbReference>
<dbReference type="PROSITE" id="PS51379">
    <property type="entry name" value="4FE4S_FER_2"/>
    <property type="match status" value="1"/>
</dbReference>
<evidence type="ECO:0000256" key="2">
    <source>
        <dbReference type="ARBA" id="ARBA00022723"/>
    </source>
</evidence>
<gene>
    <name evidence="8" type="primary">subB</name>
    <name evidence="8" type="ORF">AWB83_04191</name>
</gene>
<organism evidence="8 9">
    <name type="scientific">Caballeronia ptereochthonis</name>
    <dbReference type="NCBI Taxonomy" id="1777144"/>
    <lineage>
        <taxon>Bacteria</taxon>
        <taxon>Pseudomonadati</taxon>
        <taxon>Pseudomonadota</taxon>
        <taxon>Betaproteobacteria</taxon>
        <taxon>Burkholderiales</taxon>
        <taxon>Burkholderiaceae</taxon>
        <taxon>Caballeronia</taxon>
    </lineage>
</organism>
<name>A0A158CD84_9BURK</name>
<accession>A0A158CD84</accession>
<evidence type="ECO:0000313" key="9">
    <source>
        <dbReference type="Proteomes" id="UP000054978"/>
    </source>
</evidence>
<dbReference type="RefSeq" id="WP_087047573.1">
    <property type="nucleotide sequence ID" value="NZ_FCOB02000020.1"/>
</dbReference>
<dbReference type="InterPro" id="IPR017896">
    <property type="entry name" value="4Fe4S_Fe-S-bd"/>
</dbReference>
<dbReference type="Gene3D" id="3.30.70.20">
    <property type="match status" value="1"/>
</dbReference>
<evidence type="ECO:0000259" key="7">
    <source>
        <dbReference type="PROSITE" id="PS51379"/>
    </source>
</evidence>
<evidence type="ECO:0000256" key="4">
    <source>
        <dbReference type="ARBA" id="ARBA00023004"/>
    </source>
</evidence>
<dbReference type="SUPFAM" id="SSF54862">
    <property type="entry name" value="4Fe-4S ferredoxins"/>
    <property type="match status" value="1"/>
</dbReference>
<evidence type="ECO:0000256" key="3">
    <source>
        <dbReference type="ARBA" id="ARBA00022982"/>
    </source>
</evidence>
<dbReference type="PANTHER" id="PTHR36923:SF3">
    <property type="entry name" value="FERREDOXIN"/>
    <property type="match status" value="1"/>
</dbReference>
<dbReference type="GO" id="GO:0051536">
    <property type="term" value="F:iron-sulfur cluster binding"/>
    <property type="evidence" value="ECO:0007669"/>
    <property type="project" value="UniProtKB-KW"/>
</dbReference>
<keyword evidence="1 6" id="KW-0813">Transport</keyword>
<protein>
    <recommendedName>
        <fullName evidence="6">Ferredoxin</fullName>
    </recommendedName>
</protein>
<dbReference type="Pfam" id="PF13370">
    <property type="entry name" value="Fer4_13"/>
    <property type="match status" value="1"/>
</dbReference>
<dbReference type="InterPro" id="IPR051269">
    <property type="entry name" value="Fe-S_cluster_ET"/>
</dbReference>
<keyword evidence="9" id="KW-1185">Reference proteome</keyword>
<feature type="domain" description="4Fe-4S ferredoxin-type" evidence="7">
    <location>
        <begin position="1"/>
        <end position="29"/>
    </location>
</feature>
<dbReference type="GO" id="GO:0005506">
    <property type="term" value="F:iron ion binding"/>
    <property type="evidence" value="ECO:0007669"/>
    <property type="project" value="UniProtKB-UniRule"/>
</dbReference>
<keyword evidence="4 6" id="KW-0408">Iron</keyword>
<keyword evidence="3 6" id="KW-0249">Electron transport</keyword>
<comment type="caution">
    <text evidence="8">The sequence shown here is derived from an EMBL/GenBank/DDBJ whole genome shotgun (WGS) entry which is preliminary data.</text>
</comment>
<keyword evidence="5 6" id="KW-0411">Iron-sulfur</keyword>
<dbReference type="Proteomes" id="UP000054978">
    <property type="component" value="Unassembled WGS sequence"/>
</dbReference>
<dbReference type="InterPro" id="IPR001080">
    <property type="entry name" value="3Fe4S_ferredoxin"/>
</dbReference>
<sequence length="65" mass="7005">MRIKVDATKCIGAGLCVVAAPQVFSQNEDDGLVVVLQENPPPELHASVREAARLCPALVITYEEE</sequence>
<comment type="function">
    <text evidence="6">Ferredoxins are iron-sulfur proteins that transfer electrons in a wide variety of metabolic reactions.</text>
</comment>
<proteinExistence type="predicted"/>
<dbReference type="AlphaFoldDB" id="A0A158CD84"/>
<dbReference type="GO" id="GO:0009055">
    <property type="term" value="F:electron transfer activity"/>
    <property type="evidence" value="ECO:0007669"/>
    <property type="project" value="UniProtKB-UniRule"/>
</dbReference>
<keyword evidence="2 6" id="KW-0479">Metal-binding</keyword>